<dbReference type="EMBL" id="CADCTW010000176">
    <property type="protein sequence ID" value="CAA9352305.1"/>
    <property type="molecule type" value="Genomic_DNA"/>
</dbReference>
<evidence type="ECO:0000256" key="6">
    <source>
        <dbReference type="ARBA" id="ARBA00023136"/>
    </source>
</evidence>
<dbReference type="UniPathway" id="UPA00664"/>
<keyword evidence="8" id="KW-0449">Lipoprotein</keyword>
<dbReference type="EC" id="2.5.1.145" evidence="7"/>
<comment type="catalytic activity">
    <reaction evidence="7">
        <text>L-cysteinyl-[prolipoprotein] + a 1,2-diacyl-sn-glycero-3-phospho-(1'-sn-glycerol) = an S-1,2-diacyl-sn-glyceryl-L-cysteinyl-[prolipoprotein] + sn-glycerol 1-phosphate + H(+)</text>
        <dbReference type="Rhea" id="RHEA:56712"/>
        <dbReference type="Rhea" id="RHEA-COMP:14679"/>
        <dbReference type="Rhea" id="RHEA-COMP:14680"/>
        <dbReference type="ChEBI" id="CHEBI:15378"/>
        <dbReference type="ChEBI" id="CHEBI:29950"/>
        <dbReference type="ChEBI" id="CHEBI:57685"/>
        <dbReference type="ChEBI" id="CHEBI:64716"/>
        <dbReference type="ChEBI" id="CHEBI:140658"/>
        <dbReference type="EC" id="2.5.1.145"/>
    </reaction>
</comment>
<evidence type="ECO:0000256" key="2">
    <source>
        <dbReference type="ARBA" id="ARBA00022475"/>
    </source>
</evidence>
<comment type="pathway">
    <text evidence="7">Protein modification; lipoprotein biosynthesis (diacylglyceryl transfer).</text>
</comment>
<feature type="binding site" evidence="7">
    <location>
        <position position="142"/>
    </location>
    <ligand>
        <name>a 1,2-diacyl-sn-glycero-3-phospho-(1'-sn-glycerol)</name>
        <dbReference type="ChEBI" id="CHEBI:64716"/>
    </ligand>
</feature>
<dbReference type="GO" id="GO:0042158">
    <property type="term" value="P:lipoprotein biosynthetic process"/>
    <property type="evidence" value="ECO:0007669"/>
    <property type="project" value="UniProtKB-UniRule"/>
</dbReference>
<dbReference type="Pfam" id="PF01790">
    <property type="entry name" value="LGT"/>
    <property type="match status" value="1"/>
</dbReference>
<keyword evidence="6 7" id="KW-0472">Membrane</keyword>
<keyword evidence="5 7" id="KW-1133">Transmembrane helix</keyword>
<dbReference type="NCBIfam" id="TIGR00544">
    <property type="entry name" value="lgt"/>
    <property type="match status" value="1"/>
</dbReference>
<protein>
    <recommendedName>
        <fullName evidence="7">Phosphatidylglycerol--prolipoprotein diacylglyceryl transferase</fullName>
        <ecNumber evidence="7">2.5.1.145</ecNumber>
    </recommendedName>
</protein>
<feature type="transmembrane region" description="Helical" evidence="7">
    <location>
        <begin position="281"/>
        <end position="304"/>
    </location>
</feature>
<proteinExistence type="inferred from homology"/>
<dbReference type="PANTHER" id="PTHR30589">
    <property type="entry name" value="PROLIPOPROTEIN DIACYLGLYCERYL TRANSFERASE"/>
    <property type="match status" value="1"/>
</dbReference>
<dbReference type="GO" id="GO:0005886">
    <property type="term" value="C:plasma membrane"/>
    <property type="evidence" value="ECO:0007669"/>
    <property type="project" value="UniProtKB-SubCell"/>
</dbReference>
<feature type="transmembrane region" description="Helical" evidence="7">
    <location>
        <begin position="56"/>
        <end position="79"/>
    </location>
</feature>
<dbReference type="HAMAP" id="MF_01147">
    <property type="entry name" value="Lgt"/>
    <property type="match status" value="1"/>
</dbReference>
<keyword evidence="2 7" id="KW-1003">Cell membrane</keyword>
<accession>A0A6J4M9C1</accession>
<dbReference type="InterPro" id="IPR001640">
    <property type="entry name" value="Lgt"/>
</dbReference>
<dbReference type="AlphaFoldDB" id="A0A6J4M9C1"/>
<sequence>MLEIRYPHIDPVAIDLPGPLDVRWYGLGYMVAFGVGFLVLRRLARRRFLKLDPNAVGDLIFALVLGVILGGRLGYILFYDFPSFAQNPLSILRVWEGGLAFHGGLVGAIVAGGVFARQHGATPLNVGDGIALGVCPGIFAVRVANFVNGELFGRVADPGVPWAMRFPTDPAATGLLGAGGTLRDRERIIESAYDSGQWDAIRHQVPLRHPSQLYEALGEGLLLGLVLWALFRWSARRGHPLAEGFFGGVFLLGYGLVRTFLELFRQPDAQFTGNGDPLGTVLGPLTMGQTLSLAMILAGIFFIVRGWRRRGVSA</sequence>
<evidence type="ECO:0000256" key="5">
    <source>
        <dbReference type="ARBA" id="ARBA00022989"/>
    </source>
</evidence>
<comment type="subcellular location">
    <subcellularLocation>
        <location evidence="7">Cell membrane</location>
        <topology evidence="7">Multi-pass membrane protein</topology>
    </subcellularLocation>
</comment>
<keyword evidence="4 7" id="KW-0812">Transmembrane</keyword>
<dbReference type="PANTHER" id="PTHR30589:SF0">
    <property type="entry name" value="PHOSPHATIDYLGLYCEROL--PROLIPOPROTEIN DIACYLGLYCERYL TRANSFERASE"/>
    <property type="match status" value="1"/>
</dbReference>
<name>A0A6J4M9C1_9BACT</name>
<dbReference type="GO" id="GO:0008961">
    <property type="term" value="F:phosphatidylglycerol-prolipoprotein diacylglyceryl transferase activity"/>
    <property type="evidence" value="ECO:0007669"/>
    <property type="project" value="UniProtKB-UniRule"/>
</dbReference>
<comment type="similarity">
    <text evidence="1 7">Belongs to the Lgt family.</text>
</comment>
<feature type="transmembrane region" description="Helical" evidence="7">
    <location>
        <begin position="243"/>
        <end position="261"/>
    </location>
</feature>
<keyword evidence="3 7" id="KW-0808">Transferase</keyword>
<reference evidence="8" key="1">
    <citation type="submission" date="2020-02" db="EMBL/GenBank/DDBJ databases">
        <authorList>
            <person name="Meier V. D."/>
        </authorList>
    </citation>
    <scope>NUCLEOTIDE SEQUENCE</scope>
    <source>
        <strain evidence="8">AVDCRST_MAG68</strain>
    </source>
</reference>
<feature type="transmembrane region" description="Helical" evidence="7">
    <location>
        <begin position="24"/>
        <end position="44"/>
    </location>
</feature>
<comment type="function">
    <text evidence="7">Catalyzes the transfer of the diacylglyceryl group from phosphatidylglycerol to the sulfhydryl group of the N-terminal cysteine of a prolipoprotein, the first step in the formation of mature lipoproteins.</text>
</comment>
<evidence type="ECO:0000256" key="7">
    <source>
        <dbReference type="HAMAP-Rule" id="MF_01147"/>
    </source>
</evidence>
<evidence type="ECO:0000313" key="8">
    <source>
        <dbReference type="EMBL" id="CAA9352305.1"/>
    </source>
</evidence>
<evidence type="ECO:0000256" key="1">
    <source>
        <dbReference type="ARBA" id="ARBA00007150"/>
    </source>
</evidence>
<feature type="transmembrane region" description="Helical" evidence="7">
    <location>
        <begin position="99"/>
        <end position="117"/>
    </location>
</feature>
<gene>
    <name evidence="7" type="primary">lgt</name>
    <name evidence="8" type="ORF">AVDCRST_MAG68-3749</name>
</gene>
<organism evidence="8">
    <name type="scientific">uncultured Gemmatimonadota bacterium</name>
    <dbReference type="NCBI Taxonomy" id="203437"/>
    <lineage>
        <taxon>Bacteria</taxon>
        <taxon>Pseudomonadati</taxon>
        <taxon>Gemmatimonadota</taxon>
        <taxon>environmental samples</taxon>
    </lineage>
</organism>
<evidence type="ECO:0000256" key="4">
    <source>
        <dbReference type="ARBA" id="ARBA00022692"/>
    </source>
</evidence>
<evidence type="ECO:0000256" key="3">
    <source>
        <dbReference type="ARBA" id="ARBA00022679"/>
    </source>
</evidence>